<organism evidence="1 2">
    <name type="scientific">Pistacia integerrima</name>
    <dbReference type="NCBI Taxonomy" id="434235"/>
    <lineage>
        <taxon>Eukaryota</taxon>
        <taxon>Viridiplantae</taxon>
        <taxon>Streptophyta</taxon>
        <taxon>Embryophyta</taxon>
        <taxon>Tracheophyta</taxon>
        <taxon>Spermatophyta</taxon>
        <taxon>Magnoliopsida</taxon>
        <taxon>eudicotyledons</taxon>
        <taxon>Gunneridae</taxon>
        <taxon>Pentapetalae</taxon>
        <taxon>rosids</taxon>
        <taxon>malvids</taxon>
        <taxon>Sapindales</taxon>
        <taxon>Anacardiaceae</taxon>
        <taxon>Pistacia</taxon>
    </lineage>
</organism>
<proteinExistence type="predicted"/>
<gene>
    <name evidence="1" type="ORF">Pint_28529</name>
</gene>
<evidence type="ECO:0000313" key="1">
    <source>
        <dbReference type="EMBL" id="KAJ0041278.1"/>
    </source>
</evidence>
<name>A0ACC0YSY5_9ROSI</name>
<protein>
    <submittedName>
        <fullName evidence="1">Uncharacterized protein</fullName>
    </submittedName>
</protein>
<sequence>MFLFCFYFYGFWGIFMLLAAYCFRLLRFCMVFQHLNWHYGCTCSVQSTSQLLLINQAANDCDLEPVAYEFFTQAYILYEEEISDSRAQVTAIHLIIGTLQRMHVFGVENRDTLTHKATGYSAKLLKKPDQCRAVYACSHLFWVDDQDNMKDGERVLLCLKRALRIANAAQQMSNATRGSTGSVTLFVEILNKYLYFFEKGNPQINVAAIQSLIELITTEMQSDTNTTDPAADAFLASTMRYIQFQKQKGGAVGEKYEPIKV</sequence>
<accession>A0ACC0YSY5</accession>
<comment type="caution">
    <text evidence="1">The sequence shown here is derived from an EMBL/GenBank/DDBJ whole genome shotgun (WGS) entry which is preliminary data.</text>
</comment>
<evidence type="ECO:0000313" key="2">
    <source>
        <dbReference type="Proteomes" id="UP001163603"/>
    </source>
</evidence>
<dbReference type="EMBL" id="CM047740">
    <property type="protein sequence ID" value="KAJ0041278.1"/>
    <property type="molecule type" value="Genomic_DNA"/>
</dbReference>
<dbReference type="Proteomes" id="UP001163603">
    <property type="component" value="Chromosome 5"/>
</dbReference>
<reference evidence="2" key="1">
    <citation type="journal article" date="2023" name="G3 (Bethesda)">
        <title>Genome assembly and association tests identify interacting loci associated with vigor, precocity, and sex in interspecific pistachio rootstocks.</title>
        <authorList>
            <person name="Palmer W."/>
            <person name="Jacygrad E."/>
            <person name="Sagayaradj S."/>
            <person name="Cavanaugh K."/>
            <person name="Han R."/>
            <person name="Bertier L."/>
            <person name="Beede B."/>
            <person name="Kafkas S."/>
            <person name="Golino D."/>
            <person name="Preece J."/>
            <person name="Michelmore R."/>
        </authorList>
    </citation>
    <scope>NUCLEOTIDE SEQUENCE [LARGE SCALE GENOMIC DNA]</scope>
</reference>
<keyword evidence="2" id="KW-1185">Reference proteome</keyword>